<feature type="domain" description="K Homology" evidence="3">
    <location>
        <begin position="80"/>
        <end position="151"/>
    </location>
</feature>
<dbReference type="Pfam" id="PF00013">
    <property type="entry name" value="KH_1"/>
    <property type="match status" value="1"/>
</dbReference>
<keyword evidence="1" id="KW-0694">RNA-binding</keyword>
<dbReference type="SUPFAM" id="SSF54791">
    <property type="entry name" value="Eukaryotic type KH-domain (KH-domain type I)"/>
    <property type="match status" value="1"/>
</dbReference>
<name>A0A8R1IIK9_CAEJA</name>
<dbReference type="InterPro" id="IPR036612">
    <property type="entry name" value="KH_dom_type_1_sf"/>
</dbReference>
<organism evidence="4 5">
    <name type="scientific">Caenorhabditis japonica</name>
    <dbReference type="NCBI Taxonomy" id="281687"/>
    <lineage>
        <taxon>Eukaryota</taxon>
        <taxon>Metazoa</taxon>
        <taxon>Ecdysozoa</taxon>
        <taxon>Nematoda</taxon>
        <taxon>Chromadorea</taxon>
        <taxon>Rhabditida</taxon>
        <taxon>Rhabditina</taxon>
        <taxon>Rhabditomorpha</taxon>
        <taxon>Rhabditoidea</taxon>
        <taxon>Rhabditidae</taxon>
        <taxon>Peloderinae</taxon>
        <taxon>Caenorhabditis</taxon>
    </lineage>
</organism>
<reference evidence="5" key="1">
    <citation type="submission" date="2010-08" db="EMBL/GenBank/DDBJ databases">
        <authorList>
            <consortium name="Caenorhabditis japonica Sequencing Consortium"/>
            <person name="Wilson R.K."/>
        </authorList>
    </citation>
    <scope>NUCLEOTIDE SEQUENCE [LARGE SCALE GENOMIC DNA]</scope>
    <source>
        <strain evidence="5">DF5081</strain>
    </source>
</reference>
<evidence type="ECO:0000256" key="2">
    <source>
        <dbReference type="SAM" id="SignalP"/>
    </source>
</evidence>
<dbReference type="InterPro" id="IPR004088">
    <property type="entry name" value="KH_dom_type_1"/>
</dbReference>
<dbReference type="EnsemblMetazoa" id="CJA31153b.1">
    <property type="protein sequence ID" value="CJA31153b.1"/>
    <property type="gene ID" value="WBGene00207000"/>
</dbReference>
<dbReference type="CDD" id="cd00105">
    <property type="entry name" value="KH-I"/>
    <property type="match status" value="1"/>
</dbReference>
<keyword evidence="2" id="KW-0732">Signal</keyword>
<evidence type="ECO:0000256" key="1">
    <source>
        <dbReference type="PROSITE-ProRule" id="PRU00117"/>
    </source>
</evidence>
<evidence type="ECO:0000313" key="4">
    <source>
        <dbReference type="EnsemblMetazoa" id="CJA31153b.1"/>
    </source>
</evidence>
<dbReference type="InterPro" id="IPR004087">
    <property type="entry name" value="KH_dom"/>
</dbReference>
<dbReference type="GO" id="GO:0003723">
    <property type="term" value="F:RNA binding"/>
    <property type="evidence" value="ECO:0007669"/>
    <property type="project" value="UniProtKB-UniRule"/>
</dbReference>
<accession>A0A8R1IIK9</accession>
<keyword evidence="5" id="KW-1185">Reference proteome</keyword>
<dbReference type="SMART" id="SM00322">
    <property type="entry name" value="KH"/>
    <property type="match status" value="1"/>
</dbReference>
<proteinExistence type="predicted"/>
<dbReference type="Gene3D" id="3.30.1370.10">
    <property type="entry name" value="K Homology domain, type 1"/>
    <property type="match status" value="1"/>
</dbReference>
<sequence length="190" mass="22234">MTKLTNFVLAAMLATPFIMRYLSQPDGDWVNNFQSNDWFSDQKEDCPRKITYLMVRTNDEKSLQMVRLKIIEIIEETKQQWKSTQFLVDSHVVGYLVGRGGRNIKNLRDKFNVQIDISDPNPENPLKSTVTVNGRDLQAMKELEIVMKETVLPRNYNRMPRPKEETFEEDLEKELEELRNAGEVLAKGFY</sequence>
<evidence type="ECO:0000259" key="3">
    <source>
        <dbReference type="SMART" id="SM00322"/>
    </source>
</evidence>
<dbReference type="Proteomes" id="UP000005237">
    <property type="component" value="Unassembled WGS sequence"/>
</dbReference>
<dbReference type="AlphaFoldDB" id="A0A8R1IIK9"/>
<reference evidence="4" key="2">
    <citation type="submission" date="2022-06" db="UniProtKB">
        <authorList>
            <consortium name="EnsemblMetazoa"/>
        </authorList>
    </citation>
    <scope>IDENTIFICATION</scope>
    <source>
        <strain evidence="4">DF5081</strain>
    </source>
</reference>
<dbReference type="PROSITE" id="PS50084">
    <property type="entry name" value="KH_TYPE_1"/>
    <property type="match status" value="1"/>
</dbReference>
<protein>
    <submittedName>
        <fullName evidence="4">KH domain-containing protein</fullName>
    </submittedName>
</protein>
<feature type="signal peptide" evidence="2">
    <location>
        <begin position="1"/>
        <end position="23"/>
    </location>
</feature>
<evidence type="ECO:0000313" key="5">
    <source>
        <dbReference type="Proteomes" id="UP000005237"/>
    </source>
</evidence>
<feature type="chain" id="PRO_5035790880" evidence="2">
    <location>
        <begin position="24"/>
        <end position="190"/>
    </location>
</feature>